<feature type="signal peptide" evidence="12">
    <location>
        <begin position="1"/>
        <end position="24"/>
    </location>
</feature>
<dbReference type="GO" id="GO:0006508">
    <property type="term" value="P:proteolysis"/>
    <property type="evidence" value="ECO:0007669"/>
    <property type="project" value="UniProtKB-KW"/>
</dbReference>
<comment type="function">
    <text evidence="1">Required for arbuscular mycorrhiza (AM) development during AM symbiosis with AM fungi (e.g. Glomeromycota intraradices).</text>
</comment>
<dbReference type="FunFam" id="2.60.40.2310:FF:000001">
    <property type="entry name" value="Subtilisin-like protease SBT1.5"/>
    <property type="match status" value="1"/>
</dbReference>
<dbReference type="GO" id="GO:0004252">
    <property type="term" value="F:serine-type endopeptidase activity"/>
    <property type="evidence" value="ECO:0007669"/>
    <property type="project" value="UniProtKB-UniRule"/>
</dbReference>
<name>A0A6J1E757_CUCMO</name>
<dbReference type="GeneID" id="111430558"/>
<keyword evidence="16" id="KW-1185">Reference proteome</keyword>
<evidence type="ECO:0000256" key="5">
    <source>
        <dbReference type="ARBA" id="ARBA00022525"/>
    </source>
</evidence>
<feature type="domain" description="Peptidase S8/S53" evidence="13">
    <location>
        <begin position="145"/>
        <end position="592"/>
    </location>
</feature>
<dbReference type="Gene3D" id="3.40.50.200">
    <property type="entry name" value="Peptidase S8/S53 domain"/>
    <property type="match status" value="1"/>
</dbReference>
<dbReference type="PRINTS" id="PR00723">
    <property type="entry name" value="SUBTILISIN"/>
</dbReference>
<evidence type="ECO:0000256" key="2">
    <source>
        <dbReference type="ARBA" id="ARBA00004271"/>
    </source>
</evidence>
<dbReference type="FunFam" id="3.30.70.80:FF:000002">
    <property type="entry name" value="Subtilisin-like protease SBT5.3"/>
    <property type="match status" value="1"/>
</dbReference>
<evidence type="ECO:0000256" key="4">
    <source>
        <dbReference type="ARBA" id="ARBA00022523"/>
    </source>
</evidence>
<accession>A0A6J1E757</accession>
<organism evidence="16 17">
    <name type="scientific">Cucurbita moschata</name>
    <name type="common">Winter crookneck squash</name>
    <name type="synonym">Cucurbita pepo var. moschata</name>
    <dbReference type="NCBI Taxonomy" id="3662"/>
    <lineage>
        <taxon>Eukaryota</taxon>
        <taxon>Viridiplantae</taxon>
        <taxon>Streptophyta</taxon>
        <taxon>Embryophyta</taxon>
        <taxon>Tracheophyta</taxon>
        <taxon>Spermatophyta</taxon>
        <taxon>Magnoliopsida</taxon>
        <taxon>eudicotyledons</taxon>
        <taxon>Gunneridae</taxon>
        <taxon>Pentapetalae</taxon>
        <taxon>rosids</taxon>
        <taxon>fabids</taxon>
        <taxon>Cucurbitales</taxon>
        <taxon>Cucurbitaceae</taxon>
        <taxon>Cucurbiteae</taxon>
        <taxon>Cucurbita</taxon>
    </lineage>
</organism>
<keyword evidence="5" id="KW-0964">Secreted</keyword>
<dbReference type="InterPro" id="IPR041469">
    <property type="entry name" value="Subtilisin-like_FN3"/>
</dbReference>
<dbReference type="CDD" id="cd04852">
    <property type="entry name" value="Peptidases_S8_3"/>
    <property type="match status" value="1"/>
</dbReference>
<reference evidence="17" key="1">
    <citation type="submission" date="2025-08" db="UniProtKB">
        <authorList>
            <consortium name="RefSeq"/>
        </authorList>
    </citation>
    <scope>IDENTIFICATION</scope>
    <source>
        <tissue evidence="17">Young leaves</tissue>
    </source>
</reference>
<feature type="active site" description="Charge relay system" evidence="10 11">
    <location>
        <position position="154"/>
    </location>
</feature>
<feature type="domain" description="Subtilisin-like protease fibronectin type-III" evidence="15">
    <location>
        <begin position="674"/>
        <end position="769"/>
    </location>
</feature>
<dbReference type="Proteomes" id="UP000504609">
    <property type="component" value="Unplaced"/>
</dbReference>
<evidence type="ECO:0000256" key="1">
    <source>
        <dbReference type="ARBA" id="ARBA00002076"/>
    </source>
</evidence>
<dbReference type="InterPro" id="IPR022398">
    <property type="entry name" value="Peptidase_S8_His-AS"/>
</dbReference>
<comment type="similarity">
    <text evidence="3 11">Belongs to the peptidase S8 family.</text>
</comment>
<dbReference type="Pfam" id="PF00082">
    <property type="entry name" value="Peptidase_S8"/>
    <property type="match status" value="1"/>
</dbReference>
<dbReference type="Gene3D" id="2.60.40.2310">
    <property type="match status" value="1"/>
</dbReference>
<evidence type="ECO:0000259" key="13">
    <source>
        <dbReference type="Pfam" id="PF00082"/>
    </source>
</evidence>
<dbReference type="InterPro" id="IPR037045">
    <property type="entry name" value="S8pro/Inhibitor_I9_sf"/>
</dbReference>
<evidence type="ECO:0000259" key="14">
    <source>
        <dbReference type="Pfam" id="PF05922"/>
    </source>
</evidence>
<dbReference type="PROSITE" id="PS51892">
    <property type="entry name" value="SUBTILASE"/>
    <property type="match status" value="1"/>
</dbReference>
<dbReference type="GO" id="GO:0009610">
    <property type="term" value="P:response to symbiotic fungus"/>
    <property type="evidence" value="ECO:0007669"/>
    <property type="project" value="UniProtKB-ARBA"/>
</dbReference>
<protein>
    <submittedName>
        <fullName evidence="17">Subtilisin-like protease SBT3.9 isoform X1</fullName>
    </submittedName>
</protein>
<evidence type="ECO:0000256" key="7">
    <source>
        <dbReference type="ARBA" id="ARBA00022729"/>
    </source>
</evidence>
<dbReference type="SUPFAM" id="SSF52743">
    <property type="entry name" value="Subtilisin-like"/>
    <property type="match status" value="1"/>
</dbReference>
<evidence type="ECO:0000256" key="8">
    <source>
        <dbReference type="ARBA" id="ARBA00022801"/>
    </source>
</evidence>
<feature type="chain" id="PRO_5026803905" evidence="12">
    <location>
        <begin position="25"/>
        <end position="773"/>
    </location>
</feature>
<keyword evidence="6 11" id="KW-0645">Protease</keyword>
<evidence type="ECO:0000313" key="17">
    <source>
        <dbReference type="RefSeq" id="XP_022922598.1"/>
    </source>
</evidence>
<dbReference type="PANTHER" id="PTHR10795">
    <property type="entry name" value="PROPROTEIN CONVERTASE SUBTILISIN/KEXIN"/>
    <property type="match status" value="1"/>
</dbReference>
<dbReference type="GO" id="GO:0048046">
    <property type="term" value="C:apoplast"/>
    <property type="evidence" value="ECO:0007669"/>
    <property type="project" value="UniProtKB-SubCell"/>
</dbReference>
<dbReference type="Gene3D" id="3.50.30.30">
    <property type="match status" value="1"/>
</dbReference>
<evidence type="ECO:0000259" key="15">
    <source>
        <dbReference type="Pfam" id="PF17766"/>
    </source>
</evidence>
<evidence type="ECO:0000256" key="12">
    <source>
        <dbReference type="SAM" id="SignalP"/>
    </source>
</evidence>
<dbReference type="FunFam" id="3.50.30.30:FF:000005">
    <property type="entry name" value="subtilisin-like protease SBT1.5"/>
    <property type="match status" value="1"/>
</dbReference>
<dbReference type="Pfam" id="PF05922">
    <property type="entry name" value="Inhibitor_I9"/>
    <property type="match status" value="1"/>
</dbReference>
<evidence type="ECO:0000313" key="16">
    <source>
        <dbReference type="Proteomes" id="UP000504609"/>
    </source>
</evidence>
<evidence type="ECO:0000256" key="6">
    <source>
        <dbReference type="ARBA" id="ARBA00022670"/>
    </source>
</evidence>
<dbReference type="Pfam" id="PF17766">
    <property type="entry name" value="fn3_6"/>
    <property type="match status" value="1"/>
</dbReference>
<dbReference type="InterPro" id="IPR034197">
    <property type="entry name" value="Peptidases_S8_3"/>
</dbReference>
<dbReference type="InterPro" id="IPR036852">
    <property type="entry name" value="Peptidase_S8/S53_dom_sf"/>
</dbReference>
<dbReference type="KEGG" id="cmos:111430558"/>
<dbReference type="Gene3D" id="3.30.70.80">
    <property type="entry name" value="Peptidase S8 propeptide/proteinase inhibitor I9"/>
    <property type="match status" value="1"/>
</dbReference>
<proteinExistence type="inferred from homology"/>
<dbReference type="InterPro" id="IPR015500">
    <property type="entry name" value="Peptidase_S8_subtilisin-rel"/>
</dbReference>
<dbReference type="InterPro" id="IPR045051">
    <property type="entry name" value="SBT"/>
</dbReference>
<dbReference type="CDD" id="cd02120">
    <property type="entry name" value="PA_subtilisin_like"/>
    <property type="match status" value="1"/>
</dbReference>
<keyword evidence="8 11" id="KW-0378">Hydrolase</keyword>
<dbReference type="InterPro" id="IPR010259">
    <property type="entry name" value="S8pro/Inhibitor_I9"/>
</dbReference>
<dbReference type="InterPro" id="IPR023828">
    <property type="entry name" value="Peptidase_S8_Ser-AS"/>
</dbReference>
<feature type="active site" description="Charge relay system" evidence="10 11">
    <location>
        <position position="231"/>
    </location>
</feature>
<comment type="subcellular location">
    <subcellularLocation>
        <location evidence="2">Secreted</location>
        <location evidence="2">Extracellular space</location>
        <location evidence="2">Apoplast</location>
    </subcellularLocation>
</comment>
<dbReference type="AlphaFoldDB" id="A0A6J1E757"/>
<evidence type="ECO:0000256" key="10">
    <source>
        <dbReference type="PIRSR" id="PIRSR615500-1"/>
    </source>
</evidence>
<dbReference type="FunFam" id="3.40.50.200:FF:000006">
    <property type="entry name" value="Subtilisin-like protease SBT1.5"/>
    <property type="match status" value="1"/>
</dbReference>
<evidence type="ECO:0000256" key="3">
    <source>
        <dbReference type="ARBA" id="ARBA00011073"/>
    </source>
</evidence>
<dbReference type="GO" id="GO:0009609">
    <property type="term" value="P:response to symbiotic bacterium"/>
    <property type="evidence" value="ECO:0007669"/>
    <property type="project" value="UniProtKB-ARBA"/>
</dbReference>
<dbReference type="PROSITE" id="PS00137">
    <property type="entry name" value="SUBTILASE_HIS"/>
    <property type="match status" value="1"/>
</dbReference>
<gene>
    <name evidence="17" type="primary">LOC111430558</name>
</gene>
<sequence>MGSFAHGKSSSTTIFLVCISVFTALDHLCTLHIRVAAKSNVYIVYMGQKPHDNEELLVKAHHGVLASVLGSQEGSVDSLVYSYKYGFSGFAAKLTMAQAQMISELPSVVEVIPNRLHKMQTTRSWDYLQLSPRFPNSLLRKSRMGSGAIIGVLDTGIWPESEVFCDEGLGPVPSRWKGICESGELFSPAKACSRKLIGARYFVKGLEAAYGHPLNNSEFQDYWSPRDRSGHGTHVSSVASGFFVPNVSYHGLAVGTVRGGAPHSRIAMYKVCWQVNGGVCADIDILKAIDQAIYDGVDVLSLSLGPSFPSYSDVDMRNGIAIGAFHAVAKGIVVVGAAGNSGPAAYSVSNIEPWLLTVAASSVDCSFLVAITLGNNWTTMGQGMFSGKLTKFHNLVYPEVSDLDDERACESLSLNDTWAAGNVVLCFASDDYNDDTHNTSSSVKKVGGLGLIVAKNPTKAVEPFINNFPCVQISLDIGMQILNYIRSTRNPQVKIGASTTRVGQPLSTTVAYFSSRGPNSVAPAILKPDIAAPGVAILAAVPPSDPKDRNSYAFISGTSMATPHVSAIVALLKTLHSHWSPAAIKSAIVTTAWSSDPYGAVIFAEGQPMMSARPFDFGGGIVNPNKAVDPGLVYDMGMADYIQYFCAKGYNNSAISGITKRSISCPKRRPSILDINVPSITIPSLTHPVSLTRTVTNVGAINSSYKAAIEAPPGITIAVKPRILKFNHKMKSISFTVTISSNHRVTTGYCFGSLTWLDGVHSVRIPVSVRTNI</sequence>
<dbReference type="PROSITE" id="PS00138">
    <property type="entry name" value="SUBTILASE_SER"/>
    <property type="match status" value="1"/>
</dbReference>
<keyword evidence="9 11" id="KW-0720">Serine protease</keyword>
<feature type="domain" description="Inhibitor I9" evidence="14">
    <location>
        <begin position="41"/>
        <end position="116"/>
    </location>
</feature>
<evidence type="ECO:0000256" key="9">
    <source>
        <dbReference type="ARBA" id="ARBA00022825"/>
    </source>
</evidence>
<keyword evidence="4" id="KW-0052">Apoplast</keyword>
<dbReference type="InterPro" id="IPR000209">
    <property type="entry name" value="Peptidase_S8/S53_dom"/>
</dbReference>
<dbReference type="RefSeq" id="XP_022922598.1">
    <property type="nucleotide sequence ID" value="XM_023066830.1"/>
</dbReference>
<evidence type="ECO:0000256" key="11">
    <source>
        <dbReference type="PROSITE-ProRule" id="PRU01240"/>
    </source>
</evidence>
<feature type="active site" description="Charge relay system" evidence="10 11">
    <location>
        <position position="559"/>
    </location>
</feature>
<keyword evidence="7 12" id="KW-0732">Signal</keyword>